<dbReference type="InterPro" id="IPR058031">
    <property type="entry name" value="AAA_lid_NorR"/>
</dbReference>
<name>D0LHR5_HALO1</name>
<organism evidence="9 10">
    <name type="scientific">Haliangium ochraceum (strain DSM 14365 / JCM 11303 / SMP-2)</name>
    <dbReference type="NCBI Taxonomy" id="502025"/>
    <lineage>
        <taxon>Bacteria</taxon>
        <taxon>Pseudomonadati</taxon>
        <taxon>Myxococcota</taxon>
        <taxon>Polyangia</taxon>
        <taxon>Haliangiales</taxon>
        <taxon>Kofleriaceae</taxon>
        <taxon>Haliangium</taxon>
    </lineage>
</organism>
<dbReference type="SMART" id="SM00382">
    <property type="entry name" value="AAA"/>
    <property type="match status" value="1"/>
</dbReference>
<proteinExistence type="predicted"/>
<dbReference type="STRING" id="502025.Hoch_0286"/>
<dbReference type="PANTHER" id="PTHR32071">
    <property type="entry name" value="TRANSCRIPTIONAL REGULATORY PROTEIN"/>
    <property type="match status" value="1"/>
</dbReference>
<dbReference type="SUPFAM" id="SSF52172">
    <property type="entry name" value="CheY-like"/>
    <property type="match status" value="1"/>
</dbReference>
<keyword evidence="10" id="KW-1185">Reference proteome</keyword>
<dbReference type="PROSITE" id="PS00688">
    <property type="entry name" value="SIGMA54_INTERACT_3"/>
    <property type="match status" value="1"/>
</dbReference>
<evidence type="ECO:0000256" key="6">
    <source>
        <dbReference type="SAM" id="MobiDB-lite"/>
    </source>
</evidence>
<evidence type="ECO:0000256" key="3">
    <source>
        <dbReference type="ARBA" id="ARBA00023015"/>
    </source>
</evidence>
<gene>
    <name evidence="9" type="ordered locus">Hoch_0286</name>
</gene>
<dbReference type="SMART" id="SM00448">
    <property type="entry name" value="REC"/>
    <property type="match status" value="1"/>
</dbReference>
<dbReference type="InterPro" id="IPR002078">
    <property type="entry name" value="Sigma_54_int"/>
</dbReference>
<keyword evidence="3" id="KW-0805">Transcription regulation</keyword>
<evidence type="ECO:0000256" key="4">
    <source>
        <dbReference type="ARBA" id="ARBA00023163"/>
    </source>
</evidence>
<feature type="domain" description="Response regulatory" evidence="8">
    <location>
        <begin position="6"/>
        <end position="119"/>
    </location>
</feature>
<dbReference type="Gene3D" id="1.10.8.60">
    <property type="match status" value="1"/>
</dbReference>
<evidence type="ECO:0000313" key="10">
    <source>
        <dbReference type="Proteomes" id="UP000001880"/>
    </source>
</evidence>
<evidence type="ECO:0000256" key="1">
    <source>
        <dbReference type="ARBA" id="ARBA00022741"/>
    </source>
</evidence>
<dbReference type="GO" id="GO:0043565">
    <property type="term" value="F:sequence-specific DNA binding"/>
    <property type="evidence" value="ECO:0007669"/>
    <property type="project" value="InterPro"/>
</dbReference>
<dbReference type="eggNOG" id="COG2204">
    <property type="taxonomic scope" value="Bacteria"/>
</dbReference>
<dbReference type="GO" id="GO:0005524">
    <property type="term" value="F:ATP binding"/>
    <property type="evidence" value="ECO:0007669"/>
    <property type="project" value="UniProtKB-KW"/>
</dbReference>
<dbReference type="Pfam" id="PF00158">
    <property type="entry name" value="Sigma54_activat"/>
    <property type="match status" value="1"/>
</dbReference>
<dbReference type="InterPro" id="IPR001789">
    <property type="entry name" value="Sig_transdc_resp-reg_receiver"/>
</dbReference>
<dbReference type="Gene3D" id="3.40.50.300">
    <property type="entry name" value="P-loop containing nucleotide triphosphate hydrolases"/>
    <property type="match status" value="1"/>
</dbReference>
<dbReference type="SUPFAM" id="SSF46689">
    <property type="entry name" value="Homeodomain-like"/>
    <property type="match status" value="1"/>
</dbReference>
<dbReference type="PROSITE" id="PS50045">
    <property type="entry name" value="SIGMA54_INTERACT_4"/>
    <property type="match status" value="1"/>
</dbReference>
<sequence length="488" mass="52778">MHPAQRVLVVDAEPQIHRLIALLLGDGYQVDGAASAAEAIARVHHTPYDAVLIDTDLPTMSGFDLLRKLRKLAPELAVILTTAQATVQAAVKAIRIGALDYLRKTVSADELRAAVQRAADHATLAREVRRLRSEVDRARGLDHLIGDSPAMRQLVGLVERVAHSDATVLILGESGTGKELLSRTLHRIGPRADRPFVAFDCSALTPSLLEAELFGHEKGAFTGAGKARRGLFREAHQGTIFLDEIGDIAPSVQNKLLRVLQEREIKPVGGDQFVQVDVRVIAATNKDLKAQVARGAFREDLYWRLAVVPIQVPPLRERREDIALLAAHILERKRGAAKSFAGGETPYPTKISPGAMTRLLAYHWPGNIRELENVLSRAAILCDGEEIRADDLDMVGVPGDQATPPDSAGATEDDAPGPAKLGGLDVDASAGRPLKRLIDETVKAVERQAIAEALERCEGSPSKAARRLGISRASVYNKIKEYGLQTGS</sequence>
<dbReference type="Pfam" id="PF25601">
    <property type="entry name" value="AAA_lid_14"/>
    <property type="match status" value="1"/>
</dbReference>
<dbReference type="GO" id="GO:0006355">
    <property type="term" value="P:regulation of DNA-templated transcription"/>
    <property type="evidence" value="ECO:0007669"/>
    <property type="project" value="InterPro"/>
</dbReference>
<dbReference type="KEGG" id="hoh:Hoch_0286"/>
<keyword evidence="4" id="KW-0804">Transcription</keyword>
<accession>D0LHR5</accession>
<dbReference type="Pfam" id="PF02954">
    <property type="entry name" value="HTH_8"/>
    <property type="match status" value="1"/>
</dbReference>
<dbReference type="FunFam" id="3.40.50.300:FF:000006">
    <property type="entry name" value="DNA-binding transcriptional regulator NtrC"/>
    <property type="match status" value="1"/>
</dbReference>
<keyword evidence="2" id="KW-0067">ATP-binding</keyword>
<dbReference type="AlphaFoldDB" id="D0LHR5"/>
<dbReference type="InterPro" id="IPR025662">
    <property type="entry name" value="Sigma_54_int_dom_ATP-bd_1"/>
</dbReference>
<dbReference type="Gene3D" id="1.10.10.60">
    <property type="entry name" value="Homeodomain-like"/>
    <property type="match status" value="1"/>
</dbReference>
<dbReference type="GO" id="GO:0000160">
    <property type="term" value="P:phosphorelay signal transduction system"/>
    <property type="evidence" value="ECO:0007669"/>
    <property type="project" value="InterPro"/>
</dbReference>
<dbReference type="HOGENOM" id="CLU_000445_0_6_7"/>
<dbReference type="CDD" id="cd00009">
    <property type="entry name" value="AAA"/>
    <property type="match status" value="1"/>
</dbReference>
<dbReference type="InterPro" id="IPR027417">
    <property type="entry name" value="P-loop_NTPase"/>
</dbReference>
<dbReference type="InterPro" id="IPR011006">
    <property type="entry name" value="CheY-like_superfamily"/>
</dbReference>
<feature type="domain" description="Sigma-54 factor interaction" evidence="7">
    <location>
        <begin position="144"/>
        <end position="380"/>
    </location>
</feature>
<evidence type="ECO:0000259" key="7">
    <source>
        <dbReference type="PROSITE" id="PS50045"/>
    </source>
</evidence>
<evidence type="ECO:0000313" key="9">
    <source>
        <dbReference type="EMBL" id="ACY12927.1"/>
    </source>
</evidence>
<evidence type="ECO:0000256" key="2">
    <source>
        <dbReference type="ARBA" id="ARBA00022840"/>
    </source>
</evidence>
<keyword evidence="1" id="KW-0547">Nucleotide-binding</keyword>
<evidence type="ECO:0000256" key="5">
    <source>
        <dbReference type="PROSITE-ProRule" id="PRU00169"/>
    </source>
</evidence>
<dbReference type="Gene3D" id="3.40.50.2300">
    <property type="match status" value="1"/>
</dbReference>
<dbReference type="Pfam" id="PF00072">
    <property type="entry name" value="Response_reg"/>
    <property type="match status" value="1"/>
</dbReference>
<keyword evidence="5" id="KW-0597">Phosphoprotein</keyword>
<dbReference type="PROSITE" id="PS50110">
    <property type="entry name" value="RESPONSE_REGULATORY"/>
    <property type="match status" value="1"/>
</dbReference>
<dbReference type="InterPro" id="IPR002197">
    <property type="entry name" value="HTH_Fis"/>
</dbReference>
<dbReference type="PROSITE" id="PS00675">
    <property type="entry name" value="SIGMA54_INTERACT_1"/>
    <property type="match status" value="1"/>
</dbReference>
<dbReference type="EMBL" id="CP001804">
    <property type="protein sequence ID" value="ACY12927.1"/>
    <property type="molecule type" value="Genomic_DNA"/>
</dbReference>
<evidence type="ECO:0000259" key="8">
    <source>
        <dbReference type="PROSITE" id="PS50110"/>
    </source>
</evidence>
<protein>
    <submittedName>
        <fullName evidence="9">Two component, sigma54 specific, transcriptional regulator, Fis family</fullName>
    </submittedName>
</protein>
<dbReference type="Proteomes" id="UP000001880">
    <property type="component" value="Chromosome"/>
</dbReference>
<feature type="modified residue" description="4-aspartylphosphate" evidence="5">
    <location>
        <position position="54"/>
    </location>
</feature>
<dbReference type="InterPro" id="IPR009057">
    <property type="entry name" value="Homeodomain-like_sf"/>
</dbReference>
<reference evidence="9 10" key="1">
    <citation type="journal article" date="2010" name="Stand. Genomic Sci.">
        <title>Complete genome sequence of Haliangium ochraceum type strain (SMP-2).</title>
        <authorList>
            <consortium name="US DOE Joint Genome Institute (JGI-PGF)"/>
            <person name="Ivanova N."/>
            <person name="Daum C."/>
            <person name="Lang E."/>
            <person name="Abt B."/>
            <person name="Kopitz M."/>
            <person name="Saunders E."/>
            <person name="Lapidus A."/>
            <person name="Lucas S."/>
            <person name="Glavina Del Rio T."/>
            <person name="Nolan M."/>
            <person name="Tice H."/>
            <person name="Copeland A."/>
            <person name="Cheng J.F."/>
            <person name="Chen F."/>
            <person name="Bruce D."/>
            <person name="Goodwin L."/>
            <person name="Pitluck S."/>
            <person name="Mavromatis K."/>
            <person name="Pati A."/>
            <person name="Mikhailova N."/>
            <person name="Chen A."/>
            <person name="Palaniappan K."/>
            <person name="Land M."/>
            <person name="Hauser L."/>
            <person name="Chang Y.J."/>
            <person name="Jeffries C.D."/>
            <person name="Detter J.C."/>
            <person name="Brettin T."/>
            <person name="Rohde M."/>
            <person name="Goker M."/>
            <person name="Bristow J."/>
            <person name="Markowitz V."/>
            <person name="Eisen J.A."/>
            <person name="Hugenholtz P."/>
            <person name="Kyrpides N.C."/>
            <person name="Klenk H.P."/>
        </authorList>
    </citation>
    <scope>NUCLEOTIDE SEQUENCE [LARGE SCALE GENOMIC DNA]</scope>
    <source>
        <strain evidence="10">DSM 14365 / CIP 107738 / JCM 11303 / AJ 13395 / SMP-2</strain>
    </source>
</reference>
<dbReference type="RefSeq" id="WP_012825554.1">
    <property type="nucleotide sequence ID" value="NC_013440.1"/>
</dbReference>
<dbReference type="PRINTS" id="PR01590">
    <property type="entry name" value="HTHFIS"/>
</dbReference>
<dbReference type="InterPro" id="IPR003593">
    <property type="entry name" value="AAA+_ATPase"/>
</dbReference>
<dbReference type="OrthoDB" id="9804019at2"/>
<feature type="region of interest" description="Disordered" evidence="6">
    <location>
        <begin position="395"/>
        <end position="427"/>
    </location>
</feature>
<dbReference type="SUPFAM" id="SSF52540">
    <property type="entry name" value="P-loop containing nucleoside triphosphate hydrolases"/>
    <property type="match status" value="1"/>
</dbReference>
<dbReference type="InterPro" id="IPR025944">
    <property type="entry name" value="Sigma_54_int_dom_CS"/>
</dbReference>